<keyword evidence="1" id="KW-0732">Signal</keyword>
<dbReference type="InterPro" id="IPR001466">
    <property type="entry name" value="Beta-lactam-related"/>
</dbReference>
<reference evidence="3 4" key="1">
    <citation type="submission" date="2018-07" db="EMBL/GenBank/DDBJ databases">
        <title>Genomic Encyclopedia of Type Strains, Phase IV (KMG-IV): sequencing the most valuable type-strain genomes for metagenomic binning, comparative biology and taxonomic classification.</title>
        <authorList>
            <person name="Goeker M."/>
        </authorList>
    </citation>
    <scope>NUCLEOTIDE SEQUENCE [LARGE SCALE GENOMIC DNA]</scope>
    <source>
        <strain evidence="3 4">DSM 44290</strain>
    </source>
</reference>
<proteinExistence type="predicted"/>
<evidence type="ECO:0000313" key="4">
    <source>
        <dbReference type="Proteomes" id="UP000254869"/>
    </source>
</evidence>
<dbReference type="Gene3D" id="3.40.710.10">
    <property type="entry name" value="DD-peptidase/beta-lactamase superfamily"/>
    <property type="match status" value="1"/>
</dbReference>
<dbReference type="Proteomes" id="UP000254869">
    <property type="component" value="Unassembled WGS sequence"/>
</dbReference>
<dbReference type="STRING" id="1210086.GCA_001613105_02010"/>
<feature type="chain" id="PRO_5016612812" evidence="1">
    <location>
        <begin position="37"/>
        <end position="377"/>
    </location>
</feature>
<dbReference type="AlphaFoldDB" id="A0A370I4B3"/>
<dbReference type="SUPFAM" id="SSF56601">
    <property type="entry name" value="beta-lactamase/transpeptidase-like"/>
    <property type="match status" value="1"/>
</dbReference>
<dbReference type="PROSITE" id="PS51257">
    <property type="entry name" value="PROKAR_LIPOPROTEIN"/>
    <property type="match status" value="1"/>
</dbReference>
<dbReference type="InterPro" id="IPR012338">
    <property type="entry name" value="Beta-lactam/transpept-like"/>
</dbReference>
<feature type="domain" description="Beta-lactamase-related" evidence="2">
    <location>
        <begin position="51"/>
        <end position="352"/>
    </location>
</feature>
<protein>
    <submittedName>
        <fullName evidence="3">Alkaline D-peptidase</fullName>
    </submittedName>
</protein>
<feature type="signal peptide" evidence="1">
    <location>
        <begin position="1"/>
        <end position="36"/>
    </location>
</feature>
<sequence>MRPRDTGSYRRDMRIQALAVPLCAAALLLTACTANAARMDTVRGDLDAMIRSGAVGAVATLTDNGVTTVMATGLADLTAKSPMPTDPTEHFRVGSITKSFTAAIALQLAAEHRLDLDRSIETYLPGLLTGNGVDGRAITVRQILGHRSGLSDPTATADTNEYEAARTGRTYTPTQEIALALRSSTQITPGIRFEYSNTNYLIAGMLIESVTGRPYADELRDRILIPLNLADTYLPATGDTGLREPHPTGYAVVDGVPVDRTRVEPSLPWTSGALVSTGTDLNRFYTALQSGRVVPQAQLRQMLDGVDMGHGDGMSYGLGVGYTQLPCGTEFIGHVGGLTGFSAIAGATADGRAVTISYTGQPAIDDIPGLLAHALCD</sequence>
<evidence type="ECO:0000256" key="1">
    <source>
        <dbReference type="SAM" id="SignalP"/>
    </source>
</evidence>
<comment type="caution">
    <text evidence="3">The sequence shown here is derived from an EMBL/GenBank/DDBJ whole genome shotgun (WGS) entry which is preliminary data.</text>
</comment>
<evidence type="ECO:0000313" key="3">
    <source>
        <dbReference type="EMBL" id="RDI65559.1"/>
    </source>
</evidence>
<dbReference type="PANTHER" id="PTHR46825:SF7">
    <property type="entry name" value="D-ALANYL-D-ALANINE CARBOXYPEPTIDASE"/>
    <property type="match status" value="1"/>
</dbReference>
<dbReference type="Pfam" id="PF00144">
    <property type="entry name" value="Beta-lactamase"/>
    <property type="match status" value="1"/>
</dbReference>
<name>A0A370I4B3_9NOCA</name>
<dbReference type="InterPro" id="IPR050491">
    <property type="entry name" value="AmpC-like"/>
</dbReference>
<keyword evidence="4" id="KW-1185">Reference proteome</keyword>
<organism evidence="3 4">
    <name type="scientific">Nocardia pseudobrasiliensis</name>
    <dbReference type="NCBI Taxonomy" id="45979"/>
    <lineage>
        <taxon>Bacteria</taxon>
        <taxon>Bacillati</taxon>
        <taxon>Actinomycetota</taxon>
        <taxon>Actinomycetes</taxon>
        <taxon>Mycobacteriales</taxon>
        <taxon>Nocardiaceae</taxon>
        <taxon>Nocardia</taxon>
    </lineage>
</organism>
<accession>A0A370I4B3</accession>
<gene>
    <name evidence="3" type="ORF">DFR76_106431</name>
</gene>
<dbReference type="EMBL" id="QQBC01000006">
    <property type="protein sequence ID" value="RDI65559.1"/>
    <property type="molecule type" value="Genomic_DNA"/>
</dbReference>
<dbReference type="PANTHER" id="PTHR46825">
    <property type="entry name" value="D-ALANYL-D-ALANINE-CARBOXYPEPTIDASE/ENDOPEPTIDASE AMPH"/>
    <property type="match status" value="1"/>
</dbReference>
<evidence type="ECO:0000259" key="2">
    <source>
        <dbReference type="Pfam" id="PF00144"/>
    </source>
</evidence>